<dbReference type="PROSITE" id="PS51155">
    <property type="entry name" value="CHIT_BIND_RR_2"/>
    <property type="match status" value="1"/>
</dbReference>
<accession>A0A834XSZ3</accession>
<organism evidence="5 6">
    <name type="scientific">Aphidius gifuensis</name>
    <name type="common">Parasitoid wasp</name>
    <dbReference type="NCBI Taxonomy" id="684658"/>
    <lineage>
        <taxon>Eukaryota</taxon>
        <taxon>Metazoa</taxon>
        <taxon>Ecdysozoa</taxon>
        <taxon>Arthropoda</taxon>
        <taxon>Hexapoda</taxon>
        <taxon>Insecta</taxon>
        <taxon>Pterygota</taxon>
        <taxon>Neoptera</taxon>
        <taxon>Endopterygota</taxon>
        <taxon>Hymenoptera</taxon>
        <taxon>Apocrita</taxon>
        <taxon>Ichneumonoidea</taxon>
        <taxon>Braconidae</taxon>
        <taxon>Aphidiinae</taxon>
        <taxon>Aphidius</taxon>
    </lineage>
</organism>
<evidence type="ECO:0000256" key="1">
    <source>
        <dbReference type="ARBA" id="ARBA00022460"/>
    </source>
</evidence>
<evidence type="ECO:0000256" key="3">
    <source>
        <dbReference type="SAM" id="MobiDB-lite"/>
    </source>
</evidence>
<dbReference type="EMBL" id="JACMRX010000003">
    <property type="protein sequence ID" value="KAF7992261.1"/>
    <property type="molecule type" value="Genomic_DNA"/>
</dbReference>
<dbReference type="InterPro" id="IPR031311">
    <property type="entry name" value="CHIT_BIND_RR_consensus"/>
</dbReference>
<dbReference type="AlphaFoldDB" id="A0A834XSZ3"/>
<name>A0A834XSZ3_APHGI</name>
<feature type="compositionally biased region" description="Polar residues" evidence="3">
    <location>
        <begin position="202"/>
        <end position="217"/>
    </location>
</feature>
<dbReference type="GO" id="GO:0008010">
    <property type="term" value="F:structural constituent of chitin-based larval cuticle"/>
    <property type="evidence" value="ECO:0007669"/>
    <property type="project" value="TreeGrafter"/>
</dbReference>
<dbReference type="InterPro" id="IPR050468">
    <property type="entry name" value="Cuticle_Struct_Prot"/>
</dbReference>
<evidence type="ECO:0008006" key="7">
    <source>
        <dbReference type="Google" id="ProtNLM"/>
    </source>
</evidence>
<evidence type="ECO:0000256" key="2">
    <source>
        <dbReference type="PROSITE-ProRule" id="PRU00497"/>
    </source>
</evidence>
<evidence type="ECO:0000256" key="4">
    <source>
        <dbReference type="SAM" id="SignalP"/>
    </source>
</evidence>
<comment type="caution">
    <text evidence="5">The sequence shown here is derived from an EMBL/GenBank/DDBJ whole genome shotgun (WGS) entry which is preliminary data.</text>
</comment>
<dbReference type="Proteomes" id="UP000639338">
    <property type="component" value="Unassembled WGS sequence"/>
</dbReference>
<dbReference type="PROSITE" id="PS00233">
    <property type="entry name" value="CHIT_BIND_RR_1"/>
    <property type="match status" value="1"/>
</dbReference>
<proteinExistence type="predicted"/>
<keyword evidence="1 2" id="KW-0193">Cuticle</keyword>
<dbReference type="InterPro" id="IPR000618">
    <property type="entry name" value="Insect_cuticle"/>
</dbReference>
<dbReference type="GO" id="GO:0062129">
    <property type="term" value="C:chitin-based extracellular matrix"/>
    <property type="evidence" value="ECO:0007669"/>
    <property type="project" value="TreeGrafter"/>
</dbReference>
<keyword evidence="6" id="KW-1185">Reference proteome</keyword>
<dbReference type="OrthoDB" id="6365759at2759"/>
<dbReference type="Pfam" id="PF00379">
    <property type="entry name" value="Chitin_bind_4"/>
    <property type="match status" value="1"/>
</dbReference>
<keyword evidence="4" id="KW-0732">Signal</keyword>
<feature type="signal peptide" evidence="4">
    <location>
        <begin position="1"/>
        <end position="18"/>
    </location>
</feature>
<dbReference type="PRINTS" id="PR00947">
    <property type="entry name" value="CUTICLE"/>
</dbReference>
<gene>
    <name evidence="5" type="ORF">HCN44_001586</name>
</gene>
<feature type="region of interest" description="Disordered" evidence="3">
    <location>
        <begin position="173"/>
        <end position="217"/>
    </location>
</feature>
<dbReference type="PANTHER" id="PTHR10380:SF173">
    <property type="entry name" value="CUTICULAR PROTEIN 47EF, ISOFORM C-RELATED"/>
    <property type="match status" value="1"/>
</dbReference>
<reference evidence="5 6" key="1">
    <citation type="submission" date="2020-08" db="EMBL/GenBank/DDBJ databases">
        <title>Aphidius gifuensis genome sequencing and assembly.</title>
        <authorList>
            <person name="Du Z."/>
        </authorList>
    </citation>
    <scope>NUCLEOTIDE SEQUENCE [LARGE SCALE GENOMIC DNA]</scope>
    <source>
        <strain evidence="5">YNYX2018</strain>
        <tissue evidence="5">Adults</tissue>
    </source>
</reference>
<evidence type="ECO:0000313" key="5">
    <source>
        <dbReference type="EMBL" id="KAF7992261.1"/>
    </source>
</evidence>
<sequence>MKMFQVVISLAIFGMCYSARLDNTYLPPRNAGSAGGAGLIPAPRRGAENGRPIYAGGVGGGSQYNGGNRGVASGVNQNIPIVSYTNENNGDGNYAFSYETGNGINVQETGQSQGNRETVSGSYSYTGPDGIEYTIRYTADDEGFHAEGAHIPTPPPIPEAIRRGVELSLAAEARGENQDNGSRGQGNGYPRGSGRVGGSTYKGPNSYQTSGNEGYQY</sequence>
<protein>
    <recommendedName>
        <fullName evidence="7">Cuticular protein</fullName>
    </recommendedName>
</protein>
<feature type="chain" id="PRO_5032506576" description="Cuticular protein" evidence="4">
    <location>
        <begin position="19"/>
        <end position="217"/>
    </location>
</feature>
<feature type="compositionally biased region" description="Gly residues" evidence="3">
    <location>
        <begin position="183"/>
        <end position="197"/>
    </location>
</feature>
<dbReference type="PANTHER" id="PTHR10380">
    <property type="entry name" value="CUTICLE PROTEIN"/>
    <property type="match status" value="1"/>
</dbReference>
<evidence type="ECO:0000313" key="6">
    <source>
        <dbReference type="Proteomes" id="UP000639338"/>
    </source>
</evidence>